<dbReference type="EnsemblPlants" id="Zm00001eb364400_T002">
    <property type="protein sequence ID" value="Zm00001eb364400_P002"/>
    <property type="gene ID" value="Zm00001eb364400"/>
</dbReference>
<evidence type="ECO:0000313" key="6">
    <source>
        <dbReference type="EnsemblPlants" id="Zm00001eb364400_P002"/>
    </source>
</evidence>
<organism evidence="6 7">
    <name type="scientific">Zea mays</name>
    <name type="common">Maize</name>
    <dbReference type="NCBI Taxonomy" id="4577"/>
    <lineage>
        <taxon>Eukaryota</taxon>
        <taxon>Viridiplantae</taxon>
        <taxon>Streptophyta</taxon>
        <taxon>Embryophyta</taxon>
        <taxon>Tracheophyta</taxon>
        <taxon>Spermatophyta</taxon>
        <taxon>Magnoliopsida</taxon>
        <taxon>Liliopsida</taxon>
        <taxon>Poales</taxon>
        <taxon>Poaceae</taxon>
        <taxon>PACMAD clade</taxon>
        <taxon>Panicoideae</taxon>
        <taxon>Andropogonodae</taxon>
        <taxon>Andropogoneae</taxon>
        <taxon>Tripsacinae</taxon>
        <taxon>Zea</taxon>
    </lineage>
</organism>
<keyword evidence="1" id="KW-0677">Repeat</keyword>
<evidence type="ECO:0007829" key="8">
    <source>
        <dbReference type="PeptideAtlas" id="A0A804QYY8"/>
    </source>
</evidence>
<protein>
    <recommendedName>
        <fullName evidence="5">CBS domain-containing protein</fullName>
    </recommendedName>
</protein>
<dbReference type="PANTHER" id="PTHR13780:SF93">
    <property type="entry name" value="OJ1485_B09.7 PROTEIN"/>
    <property type="match status" value="1"/>
</dbReference>
<dbReference type="PROSITE" id="PS51371">
    <property type="entry name" value="CBS"/>
    <property type="match status" value="2"/>
</dbReference>
<sequence>MQAVRTRAEQRGAEAEATPHGSARSWSPEAEIGMRVEDIWDSLDVQQRQLSHGDKLNSCFDSIPVASFPHAFDGAQLVEIPSDATLAEAVDILSRNRIISAPVRNVDAPEDASWIDRYIGIVEFPGIAVWLLHQSEAAATAEVGADELAAKLGTVTLEGAAAAAAAAAVTSKAAAEPEGAIAEVFGALPSSDLFNKTKSLPVVDIGEGTISNIITQAAVVHMLSECVGLHWFEEWGTKTLSEIGLPIMRLSKIVKVREDEPALKAFRLMRRKGVGGIPVVDDSGRAVGSIMIKDVKHLLTASETNRDYRTLTAKEFIANARQSSGERQMSIITCKRGDSVKDIILKLDAEKRQRIYVINEEGNLDGLITLRDIIAKLVYEPPGYFGDFFNGVIPLPSNSRV</sequence>
<dbReference type="InterPro" id="IPR050511">
    <property type="entry name" value="AMPK_gamma/SDS23_families"/>
</dbReference>
<dbReference type="AlphaFoldDB" id="A0A804QYY8"/>
<dbReference type="Proteomes" id="UP000007305">
    <property type="component" value="Chromosome 8"/>
</dbReference>
<dbReference type="Gene3D" id="3.10.580.10">
    <property type="entry name" value="CBS-domain"/>
    <property type="match status" value="2"/>
</dbReference>
<dbReference type="InterPro" id="IPR000644">
    <property type="entry name" value="CBS_dom"/>
</dbReference>
<dbReference type="SUPFAM" id="SSF54631">
    <property type="entry name" value="CBS-domain pair"/>
    <property type="match status" value="2"/>
</dbReference>
<reference evidence="7" key="1">
    <citation type="journal article" date="2009" name="Science">
        <title>The B73 maize genome: complexity, diversity, and dynamics.</title>
        <authorList>
            <person name="Schnable P.S."/>
            <person name="Ware D."/>
            <person name="Fulton R.S."/>
            <person name="Stein J.C."/>
            <person name="Wei F."/>
            <person name="Pasternak S."/>
            <person name="Liang C."/>
            <person name="Zhang J."/>
            <person name="Fulton L."/>
            <person name="Graves T.A."/>
            <person name="Minx P."/>
            <person name="Reily A.D."/>
            <person name="Courtney L."/>
            <person name="Kruchowski S.S."/>
            <person name="Tomlinson C."/>
            <person name="Strong C."/>
            <person name="Delehaunty K."/>
            <person name="Fronick C."/>
            <person name="Courtney B."/>
            <person name="Rock S.M."/>
            <person name="Belter E."/>
            <person name="Du F."/>
            <person name="Kim K."/>
            <person name="Abbott R.M."/>
            <person name="Cotton M."/>
            <person name="Levy A."/>
            <person name="Marchetto P."/>
            <person name="Ochoa K."/>
            <person name="Jackson S.M."/>
            <person name="Gillam B."/>
            <person name="Chen W."/>
            <person name="Yan L."/>
            <person name="Higginbotham J."/>
            <person name="Cardenas M."/>
            <person name="Waligorski J."/>
            <person name="Applebaum E."/>
            <person name="Phelps L."/>
            <person name="Falcone J."/>
            <person name="Kanchi K."/>
            <person name="Thane T."/>
            <person name="Scimone A."/>
            <person name="Thane N."/>
            <person name="Henke J."/>
            <person name="Wang T."/>
            <person name="Ruppert J."/>
            <person name="Shah N."/>
            <person name="Rotter K."/>
            <person name="Hodges J."/>
            <person name="Ingenthron E."/>
            <person name="Cordes M."/>
            <person name="Kohlberg S."/>
            <person name="Sgro J."/>
            <person name="Delgado B."/>
            <person name="Mead K."/>
            <person name="Chinwalla A."/>
            <person name="Leonard S."/>
            <person name="Crouse K."/>
            <person name="Collura K."/>
            <person name="Kudrna D."/>
            <person name="Currie J."/>
            <person name="He R."/>
            <person name="Angelova A."/>
            <person name="Rajasekar S."/>
            <person name="Mueller T."/>
            <person name="Lomeli R."/>
            <person name="Scara G."/>
            <person name="Ko A."/>
            <person name="Delaney K."/>
            <person name="Wissotski M."/>
            <person name="Lopez G."/>
            <person name="Campos D."/>
            <person name="Braidotti M."/>
            <person name="Ashley E."/>
            <person name="Golser W."/>
            <person name="Kim H."/>
            <person name="Lee S."/>
            <person name="Lin J."/>
            <person name="Dujmic Z."/>
            <person name="Kim W."/>
            <person name="Talag J."/>
            <person name="Zuccolo A."/>
            <person name="Fan C."/>
            <person name="Sebastian A."/>
            <person name="Kramer M."/>
            <person name="Spiegel L."/>
            <person name="Nascimento L."/>
            <person name="Zutavern T."/>
            <person name="Miller B."/>
            <person name="Ambroise C."/>
            <person name="Muller S."/>
            <person name="Spooner W."/>
            <person name="Narechania A."/>
            <person name="Ren L."/>
            <person name="Wei S."/>
            <person name="Kumari S."/>
            <person name="Faga B."/>
            <person name="Levy M.J."/>
            <person name="McMahan L."/>
            <person name="Van Buren P."/>
            <person name="Vaughn M.W."/>
            <person name="Ying K."/>
            <person name="Yeh C.-T."/>
            <person name="Emrich S.J."/>
            <person name="Jia Y."/>
            <person name="Kalyanaraman A."/>
            <person name="Hsia A.-P."/>
            <person name="Barbazuk W.B."/>
            <person name="Baucom R.S."/>
            <person name="Brutnell T.P."/>
            <person name="Carpita N.C."/>
            <person name="Chaparro C."/>
            <person name="Chia J.-M."/>
            <person name="Deragon J.-M."/>
            <person name="Estill J.C."/>
            <person name="Fu Y."/>
            <person name="Jeddeloh J.A."/>
            <person name="Han Y."/>
            <person name="Lee H."/>
            <person name="Li P."/>
            <person name="Lisch D.R."/>
            <person name="Liu S."/>
            <person name="Liu Z."/>
            <person name="Nagel D.H."/>
            <person name="McCann M.C."/>
            <person name="SanMiguel P."/>
            <person name="Myers A.M."/>
            <person name="Nettleton D."/>
            <person name="Nguyen J."/>
            <person name="Penning B.W."/>
            <person name="Ponnala L."/>
            <person name="Schneider K.L."/>
            <person name="Schwartz D.C."/>
            <person name="Sharma A."/>
            <person name="Soderlund C."/>
            <person name="Springer N.M."/>
            <person name="Sun Q."/>
            <person name="Wang H."/>
            <person name="Waterman M."/>
            <person name="Westerman R."/>
            <person name="Wolfgruber T.K."/>
            <person name="Yang L."/>
            <person name="Yu Y."/>
            <person name="Zhang L."/>
            <person name="Zhou S."/>
            <person name="Zhu Q."/>
            <person name="Bennetzen J.L."/>
            <person name="Dawe R.K."/>
            <person name="Jiang J."/>
            <person name="Jiang N."/>
            <person name="Presting G.G."/>
            <person name="Wessler S.R."/>
            <person name="Aluru S."/>
            <person name="Martienssen R.A."/>
            <person name="Clifton S.W."/>
            <person name="McCombie W.R."/>
            <person name="Wing R.A."/>
            <person name="Wilson R.K."/>
        </authorList>
    </citation>
    <scope>NUCLEOTIDE SEQUENCE [LARGE SCALE GENOMIC DNA]</scope>
    <source>
        <strain evidence="7">cv. B73</strain>
    </source>
</reference>
<evidence type="ECO:0000259" key="5">
    <source>
        <dbReference type="PROSITE" id="PS51371"/>
    </source>
</evidence>
<dbReference type="CDD" id="cd02205">
    <property type="entry name" value="CBS_pair_SF"/>
    <property type="match status" value="1"/>
</dbReference>
<evidence type="ECO:0000313" key="7">
    <source>
        <dbReference type="Proteomes" id="UP000007305"/>
    </source>
</evidence>
<evidence type="ECO:0000256" key="3">
    <source>
        <dbReference type="PROSITE-ProRule" id="PRU00703"/>
    </source>
</evidence>
<dbReference type="PANTHER" id="PTHR13780">
    <property type="entry name" value="AMP-ACTIVATED PROTEIN KINASE, GAMMA REGULATORY SUBUNIT"/>
    <property type="match status" value="1"/>
</dbReference>
<keyword evidence="2 3" id="KW-0129">CBS domain</keyword>
<keyword evidence="8" id="KW-1267">Proteomics identification</keyword>
<evidence type="ECO:0000256" key="1">
    <source>
        <dbReference type="ARBA" id="ARBA00022737"/>
    </source>
</evidence>
<accession>A0A804QYY8</accession>
<evidence type="ECO:0000256" key="2">
    <source>
        <dbReference type="ARBA" id="ARBA00023122"/>
    </source>
</evidence>
<gene>
    <name evidence="6" type="primary">LOC100384442</name>
</gene>
<feature type="domain" description="CBS" evidence="5">
    <location>
        <begin position="326"/>
        <end position="383"/>
    </location>
</feature>
<feature type="region of interest" description="Disordered" evidence="4">
    <location>
        <begin position="1"/>
        <end position="28"/>
    </location>
</feature>
<evidence type="ECO:0000256" key="4">
    <source>
        <dbReference type="SAM" id="MobiDB-lite"/>
    </source>
</evidence>
<feature type="domain" description="CBS" evidence="5">
    <location>
        <begin position="248"/>
        <end position="308"/>
    </location>
</feature>
<reference evidence="6" key="2">
    <citation type="submission" date="2019-07" db="EMBL/GenBank/DDBJ databases">
        <authorList>
            <person name="Seetharam A."/>
            <person name="Woodhouse M."/>
            <person name="Cannon E."/>
        </authorList>
    </citation>
    <scope>NUCLEOTIDE SEQUENCE [LARGE SCALE GENOMIC DNA]</scope>
    <source>
        <strain evidence="6">cv. B73</strain>
    </source>
</reference>
<name>A0A804QYY8_MAIZE</name>
<reference evidence="6" key="3">
    <citation type="submission" date="2021-05" db="UniProtKB">
        <authorList>
            <consortium name="EnsemblPlants"/>
        </authorList>
    </citation>
    <scope>IDENTIFICATION</scope>
    <source>
        <strain evidence="6">cv. B73</strain>
    </source>
</reference>
<dbReference type="Pfam" id="PF00571">
    <property type="entry name" value="CBS"/>
    <property type="match status" value="2"/>
</dbReference>
<dbReference type="SMART" id="SM00116">
    <property type="entry name" value="CBS"/>
    <property type="match status" value="3"/>
</dbReference>
<dbReference type="InterPro" id="IPR046342">
    <property type="entry name" value="CBS_dom_sf"/>
</dbReference>
<feature type="compositionally biased region" description="Basic and acidic residues" evidence="4">
    <location>
        <begin position="1"/>
        <end position="14"/>
    </location>
</feature>
<keyword evidence="7" id="KW-1185">Reference proteome</keyword>
<proteinExistence type="evidence at protein level"/>
<dbReference type="Gramene" id="Zm00001eb364400_T002">
    <property type="protein sequence ID" value="Zm00001eb364400_P002"/>
    <property type="gene ID" value="Zm00001eb364400"/>
</dbReference>